<dbReference type="Pfam" id="PF00407">
    <property type="entry name" value="Bet_v_1"/>
    <property type="match status" value="1"/>
</dbReference>
<keyword evidence="2" id="KW-1185">Reference proteome</keyword>
<evidence type="ECO:0000259" key="1">
    <source>
        <dbReference type="SMART" id="SM01037"/>
    </source>
</evidence>
<dbReference type="GO" id="GO:0006952">
    <property type="term" value="P:defense response"/>
    <property type="evidence" value="ECO:0007669"/>
    <property type="project" value="InterPro"/>
</dbReference>
<dbReference type="PANTHER" id="PTHR31907">
    <property type="entry name" value="MLP-LIKE PROTEIN 423"/>
    <property type="match status" value="1"/>
</dbReference>
<dbReference type="GeneID" id="103487295"/>
<dbReference type="KEGG" id="cmo:103487295"/>
<evidence type="ECO:0000313" key="2">
    <source>
        <dbReference type="Proteomes" id="UP001652600"/>
    </source>
</evidence>
<gene>
    <name evidence="3" type="primary">LOC103487295</name>
</gene>
<name>A0A1S3B8U5_CUCME</name>
<dbReference type="SMART" id="SM01037">
    <property type="entry name" value="Bet_v_1"/>
    <property type="match status" value="1"/>
</dbReference>
<dbReference type="InterPro" id="IPR051761">
    <property type="entry name" value="MLP-like_ligand-binding"/>
</dbReference>
<protein>
    <submittedName>
        <fullName evidence="3">Kirola-like</fullName>
    </submittedName>
</protein>
<dbReference type="SMR" id="A0A1S3B8U5"/>
<dbReference type="AlphaFoldDB" id="A0A1S3B8U5"/>
<dbReference type="RefSeq" id="XP_008443791.1">
    <property type="nucleotide sequence ID" value="XM_008445569.3"/>
</dbReference>
<feature type="domain" description="Bet v I/Major latex protein" evidence="1">
    <location>
        <begin position="6"/>
        <end position="158"/>
    </location>
</feature>
<dbReference type="InParanoid" id="A0A1S3B8U5"/>
<reference evidence="2" key="1">
    <citation type="submission" date="2025-05" db="UniProtKB">
        <authorList>
            <consortium name="RefSeq"/>
        </authorList>
    </citation>
    <scope>NUCLEOTIDE SEQUENCE [LARGE SCALE GENOMIC DNA]</scope>
</reference>
<evidence type="ECO:0000313" key="3">
    <source>
        <dbReference type="RefSeq" id="XP_008443791.1"/>
    </source>
</evidence>
<sequence length="159" mass="18527">MKMRESDSIERRFELKYCSAEKLYGFLRNHLGDLVNMFPDVYKTIEVVEGQTFCAGSVVHFQYHLGDEVVSEKWLIKVVDDATKCIIFEAVEGDMLNYYKMLRAKMEAFNGRSNKIGESFGKWTVEFEKAYENVPKPKTHMDLFVEMSKAIDAYYLSNN</sequence>
<reference evidence="3" key="2">
    <citation type="submission" date="2025-08" db="UniProtKB">
        <authorList>
            <consortium name="RefSeq"/>
        </authorList>
    </citation>
    <scope>IDENTIFICATION</scope>
    <source>
        <tissue evidence="3">Stem</tissue>
    </source>
</reference>
<organism evidence="2 3">
    <name type="scientific">Cucumis melo</name>
    <name type="common">Muskmelon</name>
    <dbReference type="NCBI Taxonomy" id="3656"/>
    <lineage>
        <taxon>Eukaryota</taxon>
        <taxon>Viridiplantae</taxon>
        <taxon>Streptophyta</taxon>
        <taxon>Embryophyta</taxon>
        <taxon>Tracheophyta</taxon>
        <taxon>Spermatophyta</taxon>
        <taxon>Magnoliopsida</taxon>
        <taxon>eudicotyledons</taxon>
        <taxon>Gunneridae</taxon>
        <taxon>Pentapetalae</taxon>
        <taxon>rosids</taxon>
        <taxon>fabids</taxon>
        <taxon>Cucurbitales</taxon>
        <taxon>Cucurbitaceae</taxon>
        <taxon>Benincaseae</taxon>
        <taxon>Cucumis</taxon>
    </lineage>
</organism>
<dbReference type="Proteomes" id="UP001652600">
    <property type="component" value="Chromosome 2"/>
</dbReference>
<dbReference type="Gene3D" id="3.30.530.20">
    <property type="match status" value="1"/>
</dbReference>
<dbReference type="InterPro" id="IPR000916">
    <property type="entry name" value="Bet_v_I/MLP"/>
</dbReference>
<accession>A0A1S3B8U5</accession>
<dbReference type="OrthoDB" id="1567931at2759"/>
<dbReference type="SUPFAM" id="SSF55961">
    <property type="entry name" value="Bet v1-like"/>
    <property type="match status" value="1"/>
</dbReference>
<proteinExistence type="predicted"/>
<dbReference type="InterPro" id="IPR023393">
    <property type="entry name" value="START-like_dom_sf"/>
</dbReference>